<evidence type="ECO:0000313" key="3">
    <source>
        <dbReference type="Proteomes" id="UP000886885"/>
    </source>
</evidence>
<dbReference type="EMBL" id="JAAWWB010000027">
    <property type="protein sequence ID" value="KAG6749447.1"/>
    <property type="molecule type" value="Genomic_DNA"/>
</dbReference>
<comment type="caution">
    <text evidence="2">The sequence shown here is derived from an EMBL/GenBank/DDBJ whole genome shotgun (WGS) entry which is preliminary data.</text>
</comment>
<gene>
    <name evidence="2" type="ORF">POTOM_046493</name>
</gene>
<evidence type="ECO:0000313" key="2">
    <source>
        <dbReference type="EMBL" id="KAG6749447.1"/>
    </source>
</evidence>
<proteinExistence type="predicted"/>
<keyword evidence="3" id="KW-1185">Reference proteome</keyword>
<evidence type="ECO:0000256" key="1">
    <source>
        <dbReference type="SAM" id="MobiDB-lite"/>
    </source>
</evidence>
<dbReference type="Proteomes" id="UP000886885">
    <property type="component" value="Chromosome 14A"/>
</dbReference>
<organism evidence="2 3">
    <name type="scientific">Populus tomentosa</name>
    <name type="common">Chinese white poplar</name>
    <dbReference type="NCBI Taxonomy" id="118781"/>
    <lineage>
        <taxon>Eukaryota</taxon>
        <taxon>Viridiplantae</taxon>
        <taxon>Streptophyta</taxon>
        <taxon>Embryophyta</taxon>
        <taxon>Tracheophyta</taxon>
        <taxon>Spermatophyta</taxon>
        <taxon>Magnoliopsida</taxon>
        <taxon>eudicotyledons</taxon>
        <taxon>Gunneridae</taxon>
        <taxon>Pentapetalae</taxon>
        <taxon>rosids</taxon>
        <taxon>fabids</taxon>
        <taxon>Malpighiales</taxon>
        <taxon>Salicaceae</taxon>
        <taxon>Saliceae</taxon>
        <taxon>Populus</taxon>
    </lineage>
</organism>
<reference evidence="2" key="1">
    <citation type="journal article" date="2020" name="bioRxiv">
        <title>Hybrid origin of Populus tomentosa Carr. identified through genome sequencing and phylogenomic analysis.</title>
        <authorList>
            <person name="An X."/>
            <person name="Gao K."/>
            <person name="Chen Z."/>
            <person name="Li J."/>
            <person name="Yang X."/>
            <person name="Yang X."/>
            <person name="Zhou J."/>
            <person name="Guo T."/>
            <person name="Zhao T."/>
            <person name="Huang S."/>
            <person name="Miao D."/>
            <person name="Khan W.U."/>
            <person name="Rao P."/>
            <person name="Ye M."/>
            <person name="Lei B."/>
            <person name="Liao W."/>
            <person name="Wang J."/>
            <person name="Ji L."/>
            <person name="Li Y."/>
            <person name="Guo B."/>
            <person name="Mustafa N.S."/>
            <person name="Li S."/>
            <person name="Yun Q."/>
            <person name="Keller S.R."/>
            <person name="Mao J."/>
            <person name="Zhang R."/>
            <person name="Strauss S.H."/>
        </authorList>
    </citation>
    <scope>NUCLEOTIDE SEQUENCE</scope>
    <source>
        <strain evidence="2">GM15</strain>
        <tissue evidence="2">Leaf</tissue>
    </source>
</reference>
<dbReference type="AlphaFoldDB" id="A0A8X7YI83"/>
<name>A0A8X7YI83_POPTO</name>
<protein>
    <submittedName>
        <fullName evidence="2">Uncharacterized protein</fullName>
    </submittedName>
</protein>
<dbReference type="OrthoDB" id="1824551at2759"/>
<feature type="region of interest" description="Disordered" evidence="1">
    <location>
        <begin position="1"/>
        <end position="24"/>
    </location>
</feature>
<accession>A0A8X7YI83</accession>
<sequence>MGHPRSLDDSLGEPSDNFANDNSYGLTPHRSFQWLNVSHIQADGRSLSPAFGVEIVEPSGKFVLEAQVNLLHQGYLEMMELVPFLVGM</sequence>